<dbReference type="Gene3D" id="1.10.630.10">
    <property type="entry name" value="Cytochrome P450"/>
    <property type="match status" value="1"/>
</dbReference>
<accession>A0A8S0U8I6</accession>
<keyword evidence="7 12" id="KW-0560">Oxidoreductase</keyword>
<keyword evidence="15" id="KW-1185">Reference proteome</keyword>
<dbReference type="InterPro" id="IPR036396">
    <property type="entry name" value="Cyt_P450_sf"/>
</dbReference>
<evidence type="ECO:0000256" key="9">
    <source>
        <dbReference type="ARBA" id="ARBA00023033"/>
    </source>
</evidence>
<dbReference type="PROSITE" id="PS00086">
    <property type="entry name" value="CYTOCHROME_P450"/>
    <property type="match status" value="1"/>
</dbReference>
<organism evidence="14 15">
    <name type="scientific">Olea europaea subsp. europaea</name>
    <dbReference type="NCBI Taxonomy" id="158383"/>
    <lineage>
        <taxon>Eukaryota</taxon>
        <taxon>Viridiplantae</taxon>
        <taxon>Streptophyta</taxon>
        <taxon>Embryophyta</taxon>
        <taxon>Tracheophyta</taxon>
        <taxon>Spermatophyta</taxon>
        <taxon>Magnoliopsida</taxon>
        <taxon>eudicotyledons</taxon>
        <taxon>Gunneridae</taxon>
        <taxon>Pentapetalae</taxon>
        <taxon>asterids</taxon>
        <taxon>lamiids</taxon>
        <taxon>Lamiales</taxon>
        <taxon>Oleaceae</taxon>
        <taxon>Oleeae</taxon>
        <taxon>Olea</taxon>
    </lineage>
</organism>
<evidence type="ECO:0000256" key="13">
    <source>
        <dbReference type="SAM" id="Phobius"/>
    </source>
</evidence>
<dbReference type="InterPro" id="IPR050665">
    <property type="entry name" value="Cytochrome_P450_Monooxygen"/>
</dbReference>
<comment type="similarity">
    <text evidence="2 12">Belongs to the cytochrome P450 family.</text>
</comment>
<evidence type="ECO:0000256" key="11">
    <source>
        <dbReference type="PIRSR" id="PIRSR602401-1"/>
    </source>
</evidence>
<dbReference type="Gramene" id="OE9A100213T1">
    <property type="protein sequence ID" value="OE9A100213C1"/>
    <property type="gene ID" value="OE9A100213"/>
</dbReference>
<proteinExistence type="inferred from homology"/>
<evidence type="ECO:0000313" key="15">
    <source>
        <dbReference type="Proteomes" id="UP000594638"/>
    </source>
</evidence>
<keyword evidence="8 11" id="KW-0408">Iron</keyword>
<evidence type="ECO:0000256" key="6">
    <source>
        <dbReference type="ARBA" id="ARBA00022989"/>
    </source>
</evidence>
<dbReference type="EMBL" id="CACTIH010007390">
    <property type="protein sequence ID" value="CAA3012080.1"/>
    <property type="molecule type" value="Genomic_DNA"/>
</dbReference>
<evidence type="ECO:0000256" key="10">
    <source>
        <dbReference type="ARBA" id="ARBA00023136"/>
    </source>
</evidence>
<dbReference type="GO" id="GO:0016020">
    <property type="term" value="C:membrane"/>
    <property type="evidence" value="ECO:0007669"/>
    <property type="project" value="UniProtKB-SubCell"/>
</dbReference>
<dbReference type="GO" id="GO:0016705">
    <property type="term" value="F:oxidoreductase activity, acting on paired donors, with incorporation or reduction of molecular oxygen"/>
    <property type="evidence" value="ECO:0007669"/>
    <property type="project" value="InterPro"/>
</dbReference>
<dbReference type="Proteomes" id="UP000594638">
    <property type="component" value="Unassembled WGS sequence"/>
</dbReference>
<dbReference type="PANTHER" id="PTHR24282:SF273">
    <property type="entry name" value="CYTOCHROME P450 CYP72A219-LIKE"/>
    <property type="match status" value="1"/>
</dbReference>
<dbReference type="GO" id="GO:0020037">
    <property type="term" value="F:heme binding"/>
    <property type="evidence" value="ECO:0007669"/>
    <property type="project" value="InterPro"/>
</dbReference>
<reference evidence="14 15" key="1">
    <citation type="submission" date="2019-12" db="EMBL/GenBank/DDBJ databases">
        <authorList>
            <person name="Alioto T."/>
            <person name="Alioto T."/>
            <person name="Gomez Garrido J."/>
        </authorList>
    </citation>
    <scope>NUCLEOTIDE SEQUENCE [LARGE SCALE GENOMIC DNA]</scope>
</reference>
<protein>
    <submittedName>
        <fullName evidence="14">Cytochrome P450 CYP72A219-like</fullName>
    </submittedName>
</protein>
<dbReference type="Pfam" id="PF00067">
    <property type="entry name" value="p450"/>
    <property type="match status" value="1"/>
</dbReference>
<evidence type="ECO:0000256" key="1">
    <source>
        <dbReference type="ARBA" id="ARBA00004167"/>
    </source>
</evidence>
<comment type="cofactor">
    <cofactor evidence="11">
        <name>heme</name>
        <dbReference type="ChEBI" id="CHEBI:30413"/>
    </cofactor>
</comment>
<feature type="transmembrane region" description="Helical" evidence="13">
    <location>
        <begin position="6"/>
        <end position="30"/>
    </location>
</feature>
<feature type="binding site" description="axial binding residue" evidence="11">
    <location>
        <position position="459"/>
    </location>
    <ligand>
        <name>heme</name>
        <dbReference type="ChEBI" id="CHEBI:30413"/>
    </ligand>
    <ligandPart>
        <name>Fe</name>
        <dbReference type="ChEBI" id="CHEBI:18248"/>
    </ligandPart>
</feature>
<evidence type="ECO:0000256" key="8">
    <source>
        <dbReference type="ARBA" id="ARBA00023004"/>
    </source>
</evidence>
<dbReference type="PANTHER" id="PTHR24282">
    <property type="entry name" value="CYTOCHROME P450 FAMILY MEMBER"/>
    <property type="match status" value="1"/>
</dbReference>
<dbReference type="PRINTS" id="PR00463">
    <property type="entry name" value="EP450I"/>
</dbReference>
<keyword evidence="9 12" id="KW-0503">Monooxygenase</keyword>
<dbReference type="OrthoDB" id="1470350at2759"/>
<dbReference type="InterPro" id="IPR002401">
    <property type="entry name" value="Cyt_P450_E_grp-I"/>
</dbReference>
<gene>
    <name evidence="14" type="ORF">OLEA9_A100213</name>
</gene>
<dbReference type="GO" id="GO:0005506">
    <property type="term" value="F:iron ion binding"/>
    <property type="evidence" value="ECO:0007669"/>
    <property type="project" value="InterPro"/>
</dbReference>
<dbReference type="PRINTS" id="PR00385">
    <property type="entry name" value="P450"/>
</dbReference>
<keyword evidence="4 13" id="KW-0812">Transmembrane</keyword>
<evidence type="ECO:0000256" key="12">
    <source>
        <dbReference type="RuleBase" id="RU000461"/>
    </source>
</evidence>
<comment type="subcellular location">
    <subcellularLocation>
        <location evidence="1">Membrane</location>
        <topology evidence="1">Single-pass membrane protein</topology>
    </subcellularLocation>
</comment>
<evidence type="ECO:0000256" key="2">
    <source>
        <dbReference type="ARBA" id="ARBA00010617"/>
    </source>
</evidence>
<comment type="caution">
    <text evidence="14">The sequence shown here is derived from an EMBL/GenBank/DDBJ whole genome shotgun (WGS) entry which is preliminary data.</text>
</comment>
<keyword evidence="5 11" id="KW-0479">Metal-binding</keyword>
<dbReference type="SUPFAM" id="SSF48264">
    <property type="entry name" value="Cytochrome P450"/>
    <property type="match status" value="1"/>
</dbReference>
<sequence>MDATLISIFTSIIIAASIRFAVKLLNWAWLRPKNLEKCLRNQGINGNPYKIFIGDMKELIRFMKETQPKSIKISDDMAPHISPYYYQSIHKFGENSFIWFGPSPRLNITDPELIKEILSKPDVFRKPVPDLGSIIVGGLLFLEGEKWAKHRKIVTPAFNLHKLKNTLVAIRMSCSSMMHKWESLVCSNERSWEIDIWPYLQDLSGDMISRTAFGSSHEEGTRIFQLQKEQVKLSLQIMQLSFIPGWRFFPTKANRRFKAISKEIHSLLKGIVSKREKAMERGETVRDDLLGLLMKSNLQEIQEHGNKNMGMSIGDVIEECKLFYFAGSETTSNLLVWTMVLLSQYQEWQARAREEVFQILGKEEPTSEGLNHLKIVTMILQEVLRLYTPAPLMVRTTTETVKLKNMTLPAGVQMSLLIGQLHHNPKIWGDDSKEFKPERFSQGISGGTYIPFSSGPRICIGQNFAMIEAKTALAMILQRFSFEFSSSYKHSPFPIITLQPQYGAPLILHKL</sequence>
<keyword evidence="10 13" id="KW-0472">Membrane</keyword>
<evidence type="ECO:0000256" key="3">
    <source>
        <dbReference type="ARBA" id="ARBA00022617"/>
    </source>
</evidence>
<evidence type="ECO:0000256" key="5">
    <source>
        <dbReference type="ARBA" id="ARBA00022723"/>
    </source>
</evidence>
<keyword evidence="3 11" id="KW-0349">Heme</keyword>
<dbReference type="AlphaFoldDB" id="A0A8S0U8I6"/>
<dbReference type="InterPro" id="IPR017972">
    <property type="entry name" value="Cyt_P450_CS"/>
</dbReference>
<evidence type="ECO:0000256" key="7">
    <source>
        <dbReference type="ARBA" id="ARBA00023002"/>
    </source>
</evidence>
<evidence type="ECO:0000313" key="14">
    <source>
        <dbReference type="EMBL" id="CAA3012080.1"/>
    </source>
</evidence>
<evidence type="ECO:0000256" key="4">
    <source>
        <dbReference type="ARBA" id="ARBA00022692"/>
    </source>
</evidence>
<keyword evidence="6 13" id="KW-1133">Transmembrane helix</keyword>
<dbReference type="GO" id="GO:0004497">
    <property type="term" value="F:monooxygenase activity"/>
    <property type="evidence" value="ECO:0007669"/>
    <property type="project" value="UniProtKB-KW"/>
</dbReference>
<name>A0A8S0U8I6_OLEEU</name>
<dbReference type="InterPro" id="IPR001128">
    <property type="entry name" value="Cyt_P450"/>
</dbReference>